<evidence type="ECO:0000313" key="2">
    <source>
        <dbReference type="EMBL" id="KAH7963044.1"/>
    </source>
</evidence>
<dbReference type="InterPro" id="IPR036873">
    <property type="entry name" value="Rhodanese-like_dom_sf"/>
</dbReference>
<evidence type="ECO:0000259" key="1">
    <source>
        <dbReference type="PROSITE" id="PS50206"/>
    </source>
</evidence>
<proteinExistence type="predicted"/>
<comment type="caution">
    <text evidence="2">The sequence shown here is derived from an EMBL/GenBank/DDBJ whole genome shotgun (WGS) entry which is preliminary data.</text>
</comment>
<dbReference type="SUPFAM" id="SSF52821">
    <property type="entry name" value="Rhodanese/Cell cycle control phosphatase"/>
    <property type="match status" value="1"/>
</dbReference>
<dbReference type="Pfam" id="PF00581">
    <property type="entry name" value="Rhodanese"/>
    <property type="match status" value="1"/>
</dbReference>
<name>A0A9D4T066_RHISA</name>
<dbReference type="PANTHER" id="PTHR44086:SF10">
    <property type="entry name" value="THIOSULFATE SULFURTRANSFERASE_RHODANESE-LIKE DOMAIN-CONTAINING PROTEIN 3"/>
    <property type="match status" value="1"/>
</dbReference>
<sequence length="287" mass="31167">MAILEEPATVANIPGHLVAHGLRPCEIRHAGITRGFSSASSQGRCTGRAKQGRLRFRALPRLIRCIAKIAHSARRGTQASRIWSQQPLQQRSSALREADEVLAERATQCATRAVMFFKPVLSVVRSNRVPWLLGRRLAAAPLAGFHTKQIVVLEACATTACRSTQLGPCIVGSRPVSTSGVNFQDLSYEDLEALLQGGDIQLIDVREPSEVAASGKIGNAINIPLGQVKDALLMSEEAFLKTYNAQKPQSYDHNIVFYGLGPIKSHAALKLAHKAGYAQYVSCFQES</sequence>
<reference evidence="2" key="1">
    <citation type="journal article" date="2020" name="Cell">
        <title>Large-Scale Comparative Analyses of Tick Genomes Elucidate Their Genetic Diversity and Vector Capacities.</title>
        <authorList>
            <consortium name="Tick Genome and Microbiome Consortium (TIGMIC)"/>
            <person name="Jia N."/>
            <person name="Wang J."/>
            <person name="Shi W."/>
            <person name="Du L."/>
            <person name="Sun Y."/>
            <person name="Zhan W."/>
            <person name="Jiang J.F."/>
            <person name="Wang Q."/>
            <person name="Zhang B."/>
            <person name="Ji P."/>
            <person name="Bell-Sakyi L."/>
            <person name="Cui X.M."/>
            <person name="Yuan T.T."/>
            <person name="Jiang B.G."/>
            <person name="Yang W.F."/>
            <person name="Lam T.T."/>
            <person name="Chang Q.C."/>
            <person name="Ding S.J."/>
            <person name="Wang X.J."/>
            <person name="Zhu J.G."/>
            <person name="Ruan X.D."/>
            <person name="Zhao L."/>
            <person name="Wei J.T."/>
            <person name="Ye R.Z."/>
            <person name="Que T.C."/>
            <person name="Du C.H."/>
            <person name="Zhou Y.H."/>
            <person name="Cheng J.X."/>
            <person name="Dai P.F."/>
            <person name="Guo W.B."/>
            <person name="Han X.H."/>
            <person name="Huang E.J."/>
            <person name="Li L.F."/>
            <person name="Wei W."/>
            <person name="Gao Y.C."/>
            <person name="Liu J.Z."/>
            <person name="Shao H.Z."/>
            <person name="Wang X."/>
            <person name="Wang C.C."/>
            <person name="Yang T.C."/>
            <person name="Huo Q.B."/>
            <person name="Li W."/>
            <person name="Chen H.Y."/>
            <person name="Chen S.E."/>
            <person name="Zhou L.G."/>
            <person name="Ni X.B."/>
            <person name="Tian J.H."/>
            <person name="Sheng Y."/>
            <person name="Liu T."/>
            <person name="Pan Y.S."/>
            <person name="Xia L.Y."/>
            <person name="Li J."/>
            <person name="Zhao F."/>
            <person name="Cao W.C."/>
        </authorList>
    </citation>
    <scope>NUCLEOTIDE SEQUENCE</scope>
    <source>
        <strain evidence="2">Rsan-2018</strain>
    </source>
</reference>
<evidence type="ECO:0000313" key="3">
    <source>
        <dbReference type="Proteomes" id="UP000821837"/>
    </source>
</evidence>
<dbReference type="VEuPathDB" id="VectorBase:RSAN_053183"/>
<dbReference type="EMBL" id="JABSTV010001249">
    <property type="protein sequence ID" value="KAH7963044.1"/>
    <property type="molecule type" value="Genomic_DNA"/>
</dbReference>
<feature type="domain" description="Rhodanese" evidence="1">
    <location>
        <begin position="196"/>
        <end position="277"/>
    </location>
</feature>
<reference evidence="2" key="2">
    <citation type="submission" date="2021-09" db="EMBL/GenBank/DDBJ databases">
        <authorList>
            <person name="Jia N."/>
            <person name="Wang J."/>
            <person name="Shi W."/>
            <person name="Du L."/>
            <person name="Sun Y."/>
            <person name="Zhan W."/>
            <person name="Jiang J."/>
            <person name="Wang Q."/>
            <person name="Zhang B."/>
            <person name="Ji P."/>
            <person name="Sakyi L.B."/>
            <person name="Cui X."/>
            <person name="Yuan T."/>
            <person name="Jiang B."/>
            <person name="Yang W."/>
            <person name="Lam T.T.-Y."/>
            <person name="Chang Q."/>
            <person name="Ding S."/>
            <person name="Wang X."/>
            <person name="Zhu J."/>
            <person name="Ruan X."/>
            <person name="Zhao L."/>
            <person name="Wei J."/>
            <person name="Que T."/>
            <person name="Du C."/>
            <person name="Cheng J."/>
            <person name="Dai P."/>
            <person name="Han X."/>
            <person name="Huang E."/>
            <person name="Gao Y."/>
            <person name="Liu J."/>
            <person name="Shao H."/>
            <person name="Ye R."/>
            <person name="Li L."/>
            <person name="Wei W."/>
            <person name="Wang X."/>
            <person name="Wang C."/>
            <person name="Huo Q."/>
            <person name="Li W."/>
            <person name="Guo W."/>
            <person name="Chen H."/>
            <person name="Chen S."/>
            <person name="Zhou L."/>
            <person name="Zhou L."/>
            <person name="Ni X."/>
            <person name="Tian J."/>
            <person name="Zhou Y."/>
            <person name="Sheng Y."/>
            <person name="Liu T."/>
            <person name="Pan Y."/>
            <person name="Xia L."/>
            <person name="Li J."/>
            <person name="Zhao F."/>
            <person name="Cao W."/>
        </authorList>
    </citation>
    <scope>NUCLEOTIDE SEQUENCE</scope>
    <source>
        <strain evidence="2">Rsan-2018</strain>
        <tissue evidence="2">Larvae</tissue>
    </source>
</reference>
<dbReference type="InterPro" id="IPR001763">
    <property type="entry name" value="Rhodanese-like_dom"/>
</dbReference>
<dbReference type="PROSITE" id="PS50206">
    <property type="entry name" value="RHODANESE_3"/>
    <property type="match status" value="1"/>
</dbReference>
<protein>
    <recommendedName>
        <fullName evidence="1">Rhodanese domain-containing protein</fullName>
    </recommendedName>
</protein>
<dbReference type="SMART" id="SM00450">
    <property type="entry name" value="RHOD"/>
    <property type="match status" value="1"/>
</dbReference>
<dbReference type="Proteomes" id="UP000821837">
    <property type="component" value="Chromosome 3"/>
</dbReference>
<accession>A0A9D4T066</accession>
<gene>
    <name evidence="2" type="ORF">HPB52_019353</name>
</gene>
<organism evidence="2 3">
    <name type="scientific">Rhipicephalus sanguineus</name>
    <name type="common">Brown dog tick</name>
    <name type="synonym">Ixodes sanguineus</name>
    <dbReference type="NCBI Taxonomy" id="34632"/>
    <lineage>
        <taxon>Eukaryota</taxon>
        <taxon>Metazoa</taxon>
        <taxon>Ecdysozoa</taxon>
        <taxon>Arthropoda</taxon>
        <taxon>Chelicerata</taxon>
        <taxon>Arachnida</taxon>
        <taxon>Acari</taxon>
        <taxon>Parasitiformes</taxon>
        <taxon>Ixodida</taxon>
        <taxon>Ixodoidea</taxon>
        <taxon>Ixodidae</taxon>
        <taxon>Rhipicephalinae</taxon>
        <taxon>Rhipicephalus</taxon>
        <taxon>Rhipicephalus</taxon>
    </lineage>
</organism>
<dbReference type="AlphaFoldDB" id="A0A9D4T066"/>
<dbReference type="PANTHER" id="PTHR44086">
    <property type="entry name" value="THIOSULFATE SULFURTRANSFERASE RDL2, MITOCHONDRIAL-RELATED"/>
    <property type="match status" value="1"/>
</dbReference>
<keyword evidence="3" id="KW-1185">Reference proteome</keyword>
<dbReference type="Gene3D" id="3.40.250.10">
    <property type="entry name" value="Rhodanese-like domain"/>
    <property type="match status" value="1"/>
</dbReference>